<organism evidence="2 3">
    <name type="scientific">Pedobacter gandavensis</name>
    <dbReference type="NCBI Taxonomy" id="2679963"/>
    <lineage>
        <taxon>Bacteria</taxon>
        <taxon>Pseudomonadati</taxon>
        <taxon>Bacteroidota</taxon>
        <taxon>Sphingobacteriia</taxon>
        <taxon>Sphingobacteriales</taxon>
        <taxon>Sphingobacteriaceae</taxon>
        <taxon>Pedobacter</taxon>
    </lineage>
</organism>
<sequence>MFKYILLIVVLFSSCHAKNEFSNGTVVFSEFPKSENVTFNEVIKFEYGDISRMFLRDTSLIVYNWRAKGGCFFYEYGLNSKRNVGKAIPAGSGKGKALGSLSAGVDNNEVWMYDISLNKIIFSALTNPSLPAATASYREYPFSPDYYNIQFLDSSRVIANGNYKTPNKIQEIDLHSGKILADYGVLDSVPKDIPFYAYKRVKEAFLVLKPTKDKVVLAHRLSDQIEIFDLKSHKSITVKGPENFKVEFKFFKSVDQEDVIGRDEGSRYAFIQAAATNKFIYVLYSGYNMSSQFVNCAKTIYVYDWDGKPVKKINLDRDVSSITVGNDDQTLYAFDMMSKFIVHTKI</sequence>
<evidence type="ECO:0000313" key="3">
    <source>
        <dbReference type="Proteomes" id="UP000636110"/>
    </source>
</evidence>
<feature type="chain" id="PRO_5045320656" description="TolB-like 6-blade propeller-like" evidence="1">
    <location>
        <begin position="18"/>
        <end position="346"/>
    </location>
</feature>
<keyword evidence="1" id="KW-0732">Signal</keyword>
<proteinExistence type="predicted"/>
<evidence type="ECO:0008006" key="4">
    <source>
        <dbReference type="Google" id="ProtNLM"/>
    </source>
</evidence>
<dbReference type="SUPFAM" id="SSF50969">
    <property type="entry name" value="YVTN repeat-like/Quinoprotein amine dehydrogenase"/>
    <property type="match status" value="1"/>
</dbReference>
<dbReference type="InterPro" id="IPR011044">
    <property type="entry name" value="Quino_amine_DH_bsu"/>
</dbReference>
<reference evidence="2 3" key="1">
    <citation type="submission" date="2019-11" db="EMBL/GenBank/DDBJ databases">
        <title>Description of Pedobacter sp. LMG 31462T.</title>
        <authorList>
            <person name="Carlier A."/>
            <person name="Qi S."/>
            <person name="Vandamme P."/>
        </authorList>
    </citation>
    <scope>NUCLEOTIDE SEQUENCE [LARGE SCALE GENOMIC DNA]</scope>
    <source>
        <strain evidence="2 3">LMG 31462</strain>
    </source>
</reference>
<gene>
    <name evidence="2" type="ORF">GM920_05085</name>
</gene>
<dbReference type="Pfam" id="PF15869">
    <property type="entry name" value="TolB_like"/>
    <property type="match status" value="1"/>
</dbReference>
<evidence type="ECO:0000256" key="1">
    <source>
        <dbReference type="SAM" id="SignalP"/>
    </source>
</evidence>
<dbReference type="EMBL" id="WNXC01000001">
    <property type="protein sequence ID" value="MBB2148278.1"/>
    <property type="molecule type" value="Genomic_DNA"/>
</dbReference>
<comment type="caution">
    <text evidence="2">The sequence shown here is derived from an EMBL/GenBank/DDBJ whole genome shotgun (WGS) entry which is preliminary data.</text>
</comment>
<feature type="signal peptide" evidence="1">
    <location>
        <begin position="1"/>
        <end position="17"/>
    </location>
</feature>
<keyword evidence="3" id="KW-1185">Reference proteome</keyword>
<dbReference type="PROSITE" id="PS51257">
    <property type="entry name" value="PROKAR_LIPOPROTEIN"/>
    <property type="match status" value="1"/>
</dbReference>
<evidence type="ECO:0000313" key="2">
    <source>
        <dbReference type="EMBL" id="MBB2148278.1"/>
    </source>
</evidence>
<accession>A0ABR6ESP4</accession>
<name>A0ABR6ESP4_9SPHI</name>
<protein>
    <recommendedName>
        <fullName evidence="4">TolB-like 6-blade propeller-like</fullName>
    </recommendedName>
</protein>
<dbReference type="Proteomes" id="UP000636110">
    <property type="component" value="Unassembled WGS sequence"/>
</dbReference>